<evidence type="ECO:0000313" key="4">
    <source>
        <dbReference type="Proteomes" id="UP000433101"/>
    </source>
</evidence>
<feature type="domain" description="YCII-related" evidence="2">
    <location>
        <begin position="3"/>
        <end position="75"/>
    </location>
</feature>
<evidence type="ECO:0000259" key="2">
    <source>
        <dbReference type="Pfam" id="PF03795"/>
    </source>
</evidence>
<proteinExistence type="inferred from homology"/>
<evidence type="ECO:0000313" key="3">
    <source>
        <dbReference type="EMBL" id="MXN65089.1"/>
    </source>
</evidence>
<dbReference type="InterPro" id="IPR011008">
    <property type="entry name" value="Dimeric_a/b-barrel"/>
</dbReference>
<comment type="similarity">
    <text evidence="1">Belongs to the YciI family.</text>
</comment>
<gene>
    <name evidence="3" type="ORF">GR183_09235</name>
</gene>
<comment type="caution">
    <text evidence="3">The sequence shown here is derived from an EMBL/GenBank/DDBJ whole genome shotgun (WGS) entry which is preliminary data.</text>
</comment>
<dbReference type="EMBL" id="WUMV01000003">
    <property type="protein sequence ID" value="MXN65089.1"/>
    <property type="molecule type" value="Genomic_DNA"/>
</dbReference>
<dbReference type="Pfam" id="PF03795">
    <property type="entry name" value="YCII"/>
    <property type="match status" value="1"/>
</dbReference>
<dbReference type="AlphaFoldDB" id="A0A7X3LU21"/>
<dbReference type="Gene3D" id="3.30.70.1060">
    <property type="entry name" value="Dimeric alpha+beta barrel"/>
    <property type="match status" value="1"/>
</dbReference>
<name>A0A7X3LU21_9HYPH</name>
<reference evidence="3 4" key="1">
    <citation type="submission" date="2019-12" db="EMBL/GenBank/DDBJ databases">
        <authorList>
            <person name="Li M."/>
        </authorList>
    </citation>
    <scope>NUCLEOTIDE SEQUENCE [LARGE SCALE GENOMIC DNA]</scope>
    <source>
        <strain evidence="3 4">GBMRC 2046</strain>
    </source>
</reference>
<keyword evidence="4" id="KW-1185">Reference proteome</keyword>
<dbReference type="RefSeq" id="WP_160775310.1">
    <property type="nucleotide sequence ID" value="NZ_WUMV01000003.1"/>
</dbReference>
<dbReference type="SUPFAM" id="SSF54909">
    <property type="entry name" value="Dimeric alpha+beta barrel"/>
    <property type="match status" value="1"/>
</dbReference>
<evidence type="ECO:0000256" key="1">
    <source>
        <dbReference type="ARBA" id="ARBA00007689"/>
    </source>
</evidence>
<dbReference type="Proteomes" id="UP000433101">
    <property type="component" value="Unassembled WGS sequence"/>
</dbReference>
<dbReference type="InterPro" id="IPR005545">
    <property type="entry name" value="YCII"/>
</dbReference>
<protein>
    <recommendedName>
        <fullName evidence="2">YCII-related domain-containing protein</fullName>
    </recommendedName>
</protein>
<accession>A0A7X3LU21</accession>
<organism evidence="3 4">
    <name type="scientific">Stappia sediminis</name>
    <dbReference type="NCBI Taxonomy" id="2692190"/>
    <lineage>
        <taxon>Bacteria</taxon>
        <taxon>Pseudomonadati</taxon>
        <taxon>Pseudomonadota</taxon>
        <taxon>Alphaproteobacteria</taxon>
        <taxon>Hyphomicrobiales</taxon>
        <taxon>Stappiaceae</taxon>
        <taxon>Stappia</taxon>
    </lineage>
</organism>
<sequence>MTRWAVVFEDTPGMLVHRRKFGGEHIAYLEKNSDKILVGGGLRPVPDAPFVGGLWIVEAETYDEVVQLVLEDPYFCPDHRRFKIFFWGKAIDKEVTI</sequence>